<sequence>MLDKKELIMKNWYIYLFCILIGSSFFACQEDDLKDQSIFDVSEQERSEFDRWLLENYINPYNIDFKYRMDHIESDYTHNLVPADFWLSVKLAKIVKHCWLEAYDEVGGVAFTRTCAPKVIHVIGSASWDKGTITLGTAEGGLKVTLYMGNWLDLTNIDRMNEYYFKVMHHEFAHILHQKKNYPVEYDKISAGNYTPTGWQNRKLPEVAPLGFITPYAGSKPSEDIAEVTACYLTYPKEQWNEVMDLAGEKGRGIIEQKLASVKKYMIDAWQVDIDQLRKVIARRTNEISELDLDHIY</sequence>
<keyword evidence="1" id="KW-0472">Membrane</keyword>
<gene>
    <name evidence="2" type="ORF">BacF7301_05345</name>
</gene>
<organism evidence="2 3">
    <name type="scientific">Bacteroides faecium</name>
    <dbReference type="NCBI Taxonomy" id="2715212"/>
    <lineage>
        <taxon>Bacteria</taxon>
        <taxon>Pseudomonadati</taxon>
        <taxon>Bacteroidota</taxon>
        <taxon>Bacteroidia</taxon>
        <taxon>Bacteroidales</taxon>
        <taxon>Bacteroidaceae</taxon>
        <taxon>Bacteroides</taxon>
    </lineage>
</organism>
<keyword evidence="3" id="KW-1185">Reference proteome</keyword>
<dbReference type="Proteomes" id="UP000501780">
    <property type="component" value="Chromosome"/>
</dbReference>
<dbReference type="Pfam" id="PF15890">
    <property type="entry name" value="Peptidase_Mx1"/>
    <property type="match status" value="1"/>
</dbReference>
<dbReference type="Gene3D" id="3.40.390.70">
    <property type="match status" value="1"/>
</dbReference>
<dbReference type="KEGG" id="bfc:BacF7301_05345"/>
<feature type="transmembrane region" description="Helical" evidence="1">
    <location>
        <begin position="12"/>
        <end position="27"/>
    </location>
</feature>
<keyword evidence="1" id="KW-1133">Transmembrane helix</keyword>
<dbReference type="EMBL" id="CP050831">
    <property type="protein sequence ID" value="QIU93608.1"/>
    <property type="molecule type" value="Genomic_DNA"/>
</dbReference>
<reference evidence="2 3" key="1">
    <citation type="submission" date="2020-03" db="EMBL/GenBank/DDBJ databases">
        <title>Genomic analysis of Bacteroides faecium CBA7301.</title>
        <authorList>
            <person name="Kim J."/>
            <person name="Roh S.W."/>
        </authorList>
    </citation>
    <scope>NUCLEOTIDE SEQUENCE [LARGE SCALE GENOMIC DNA]</scope>
    <source>
        <strain evidence="2 3">CBA7301</strain>
    </source>
</reference>
<evidence type="ECO:0008006" key="4">
    <source>
        <dbReference type="Google" id="ProtNLM"/>
    </source>
</evidence>
<dbReference type="NCBIfam" id="TIGR04549">
    <property type="entry name" value="LP_HExxH_w_tonB"/>
    <property type="match status" value="1"/>
</dbReference>
<accession>A0A6H0KM03</accession>
<name>A0A6H0KM03_9BACE</name>
<dbReference type="InterPro" id="IPR030890">
    <property type="entry name" value="LP_HExxH_w_TonB"/>
</dbReference>
<proteinExistence type="predicted"/>
<dbReference type="SUPFAM" id="SSF55486">
    <property type="entry name" value="Metalloproteases ('zincins'), catalytic domain"/>
    <property type="match status" value="1"/>
</dbReference>
<dbReference type="PROSITE" id="PS51257">
    <property type="entry name" value="PROKAR_LIPOPROTEIN"/>
    <property type="match status" value="1"/>
</dbReference>
<evidence type="ECO:0000313" key="2">
    <source>
        <dbReference type="EMBL" id="QIU93608.1"/>
    </source>
</evidence>
<evidence type="ECO:0000313" key="3">
    <source>
        <dbReference type="Proteomes" id="UP000501780"/>
    </source>
</evidence>
<keyword evidence="1" id="KW-0812">Transmembrane</keyword>
<dbReference type="AlphaFoldDB" id="A0A6H0KM03"/>
<evidence type="ECO:0000256" key="1">
    <source>
        <dbReference type="SAM" id="Phobius"/>
    </source>
</evidence>
<protein>
    <recommendedName>
        <fullName evidence="4">Substrate import-associated zinc metallohydrolase lipoprotein</fullName>
    </recommendedName>
</protein>